<dbReference type="EMBL" id="FZOY01000001">
    <property type="protein sequence ID" value="SNS20431.1"/>
    <property type="molecule type" value="Genomic_DNA"/>
</dbReference>
<dbReference type="PANTHER" id="PTHR43792">
    <property type="entry name" value="GNAT FAMILY, PUTATIVE (AFU_ORTHOLOGUE AFUA_3G00765)-RELATED-RELATED"/>
    <property type="match status" value="1"/>
</dbReference>
<dbReference type="OrthoDB" id="6293260at2"/>
<accession>A0A239CL71</accession>
<protein>
    <submittedName>
        <fullName evidence="2">Protein N-acetyltransferase, RimJ/RimL family</fullName>
    </submittedName>
</protein>
<dbReference type="AlphaFoldDB" id="A0A239CL71"/>
<reference evidence="2 3" key="1">
    <citation type="submission" date="2017-06" db="EMBL/GenBank/DDBJ databases">
        <authorList>
            <person name="Kim H.J."/>
            <person name="Triplett B.A."/>
        </authorList>
    </citation>
    <scope>NUCLEOTIDE SEQUENCE [LARGE SCALE GENOMIC DNA]</scope>
    <source>
        <strain evidence="2 3">DSM 29339</strain>
    </source>
</reference>
<name>A0A239CL71_9RHOB</name>
<gene>
    <name evidence="2" type="ORF">SAMN05421757_101334</name>
</gene>
<dbReference type="GO" id="GO:0016747">
    <property type="term" value="F:acyltransferase activity, transferring groups other than amino-acyl groups"/>
    <property type="evidence" value="ECO:0007669"/>
    <property type="project" value="InterPro"/>
</dbReference>
<dbReference type="Proteomes" id="UP000198426">
    <property type="component" value="Unassembled WGS sequence"/>
</dbReference>
<dbReference type="RefSeq" id="WP_089230804.1">
    <property type="nucleotide sequence ID" value="NZ_FZOY01000001.1"/>
</dbReference>
<dbReference type="Pfam" id="PF13302">
    <property type="entry name" value="Acetyltransf_3"/>
    <property type="match status" value="1"/>
</dbReference>
<dbReference type="Gene3D" id="3.40.630.30">
    <property type="match status" value="1"/>
</dbReference>
<evidence type="ECO:0000313" key="2">
    <source>
        <dbReference type="EMBL" id="SNS20431.1"/>
    </source>
</evidence>
<organism evidence="2 3">
    <name type="scientific">Tropicimonas sediminicola</name>
    <dbReference type="NCBI Taxonomy" id="1031541"/>
    <lineage>
        <taxon>Bacteria</taxon>
        <taxon>Pseudomonadati</taxon>
        <taxon>Pseudomonadota</taxon>
        <taxon>Alphaproteobacteria</taxon>
        <taxon>Rhodobacterales</taxon>
        <taxon>Roseobacteraceae</taxon>
        <taxon>Tropicimonas</taxon>
    </lineage>
</organism>
<proteinExistence type="predicted"/>
<dbReference type="SUPFAM" id="SSF55729">
    <property type="entry name" value="Acyl-CoA N-acyltransferases (Nat)"/>
    <property type="match status" value="1"/>
</dbReference>
<sequence length="182" mass="20602">MTQAGLTLTIPTLETERLVLRLPKVADYPVFEAFMHSDRSRFVGGPQTDRWQSWRAFAHLTSMWLLRGYGIFAMERRDTGDVIGSVGPWEPITWPERELSWSIWSAADEGRGYVTEAMRAVHAWVFDGLGWDTCVSYVDPENHRSAAVAQRLGAVLDPDAPRPAEPLDDAPLQIWRHRRGAA</sequence>
<keyword evidence="2" id="KW-0808">Transferase</keyword>
<feature type="domain" description="N-acetyltransferase" evidence="1">
    <location>
        <begin position="17"/>
        <end position="154"/>
    </location>
</feature>
<dbReference type="PANTHER" id="PTHR43792:SF1">
    <property type="entry name" value="N-ACETYLTRANSFERASE DOMAIN-CONTAINING PROTEIN"/>
    <property type="match status" value="1"/>
</dbReference>
<keyword evidence="3" id="KW-1185">Reference proteome</keyword>
<evidence type="ECO:0000259" key="1">
    <source>
        <dbReference type="Pfam" id="PF13302"/>
    </source>
</evidence>
<dbReference type="InterPro" id="IPR000182">
    <property type="entry name" value="GNAT_dom"/>
</dbReference>
<evidence type="ECO:0000313" key="3">
    <source>
        <dbReference type="Proteomes" id="UP000198426"/>
    </source>
</evidence>
<dbReference type="InterPro" id="IPR016181">
    <property type="entry name" value="Acyl_CoA_acyltransferase"/>
</dbReference>
<dbReference type="InterPro" id="IPR051531">
    <property type="entry name" value="N-acetyltransferase"/>
</dbReference>